<dbReference type="GO" id="GO:0010828">
    <property type="term" value="P:positive regulation of D-glucose transmembrane transport"/>
    <property type="evidence" value="ECO:0007669"/>
    <property type="project" value="TreeGrafter"/>
</dbReference>
<dbReference type="AlphaFoldDB" id="A0A078AFD0"/>
<feature type="region of interest" description="Disordered" evidence="1">
    <location>
        <begin position="231"/>
        <end position="258"/>
    </location>
</feature>
<dbReference type="PANTHER" id="PTHR37412">
    <property type="entry name" value="C2 DOMAIN-CONTAINING PROTEIN 5"/>
    <property type="match status" value="1"/>
</dbReference>
<dbReference type="Pfam" id="PF23025">
    <property type="entry name" value="YbjQ_2"/>
    <property type="match status" value="3"/>
</dbReference>
<dbReference type="GO" id="GO:0005544">
    <property type="term" value="F:calcium-dependent phospholipid binding"/>
    <property type="evidence" value="ECO:0007669"/>
    <property type="project" value="InterPro"/>
</dbReference>
<dbReference type="InterPro" id="IPR056431">
    <property type="entry name" value="C2CD5_YbjQ-rel_dom"/>
</dbReference>
<evidence type="ECO:0000313" key="4">
    <source>
        <dbReference type="Proteomes" id="UP000039865"/>
    </source>
</evidence>
<accession>A0A078AFD0</accession>
<dbReference type="GO" id="GO:0065002">
    <property type="term" value="P:intracellular protein transmembrane transport"/>
    <property type="evidence" value="ECO:0007669"/>
    <property type="project" value="TreeGrafter"/>
</dbReference>
<dbReference type="InterPro" id="IPR057815">
    <property type="entry name" value="C2CD5_C"/>
</dbReference>
<dbReference type="FunCoup" id="A0A078AFD0">
    <property type="interactions" value="131"/>
</dbReference>
<dbReference type="EMBL" id="CCKQ01009098">
    <property type="protein sequence ID" value="CDW80561.1"/>
    <property type="molecule type" value="Genomic_DNA"/>
</dbReference>
<evidence type="ECO:0000313" key="3">
    <source>
        <dbReference type="EMBL" id="CDW80561.1"/>
    </source>
</evidence>
<dbReference type="GO" id="GO:0090314">
    <property type="term" value="P:positive regulation of protein targeting to membrane"/>
    <property type="evidence" value="ECO:0007669"/>
    <property type="project" value="TreeGrafter"/>
</dbReference>
<dbReference type="InterPro" id="IPR000008">
    <property type="entry name" value="C2_dom"/>
</dbReference>
<name>A0A078AFD0_STYLE</name>
<dbReference type="PROSITE" id="PS50004">
    <property type="entry name" value="C2"/>
    <property type="match status" value="1"/>
</dbReference>
<dbReference type="GO" id="GO:0072659">
    <property type="term" value="P:protein localization to plasma membrane"/>
    <property type="evidence" value="ECO:0007669"/>
    <property type="project" value="TreeGrafter"/>
</dbReference>
<feature type="domain" description="C2" evidence="2">
    <location>
        <begin position="1"/>
        <end position="94"/>
    </location>
</feature>
<feature type="compositionally biased region" description="Low complexity" evidence="1">
    <location>
        <begin position="231"/>
        <end position="241"/>
    </location>
</feature>
<proteinExistence type="predicted"/>
<dbReference type="InParanoid" id="A0A078AFD0"/>
<dbReference type="GO" id="GO:0031340">
    <property type="term" value="P:positive regulation of vesicle fusion"/>
    <property type="evidence" value="ECO:0007669"/>
    <property type="project" value="TreeGrafter"/>
</dbReference>
<dbReference type="GO" id="GO:0005886">
    <property type="term" value="C:plasma membrane"/>
    <property type="evidence" value="ECO:0007669"/>
    <property type="project" value="TreeGrafter"/>
</dbReference>
<evidence type="ECO:0000256" key="1">
    <source>
        <dbReference type="SAM" id="MobiDB-lite"/>
    </source>
</evidence>
<dbReference type="Gene3D" id="2.60.40.150">
    <property type="entry name" value="C2 domain"/>
    <property type="match status" value="1"/>
</dbReference>
<dbReference type="PANTHER" id="PTHR37412:SF2">
    <property type="entry name" value="C2 DOMAIN-CONTAINING PROTEIN 5"/>
    <property type="match status" value="1"/>
</dbReference>
<dbReference type="SMART" id="SM00239">
    <property type="entry name" value="C2"/>
    <property type="match status" value="1"/>
</dbReference>
<dbReference type="Pfam" id="PF23128">
    <property type="entry name" value="YbjQ_4"/>
    <property type="match status" value="1"/>
</dbReference>
<reference evidence="3 4" key="1">
    <citation type="submission" date="2014-06" db="EMBL/GenBank/DDBJ databases">
        <authorList>
            <person name="Swart Estienne"/>
        </authorList>
    </citation>
    <scope>NUCLEOTIDE SEQUENCE [LARGE SCALE GENOMIC DNA]</scope>
    <source>
        <strain evidence="3 4">130c</strain>
    </source>
</reference>
<protein>
    <submittedName>
        <fullName evidence="3">Uncharacterized protein kiaa0528-like</fullName>
    </submittedName>
</protein>
<dbReference type="Proteomes" id="UP000039865">
    <property type="component" value="Unassembled WGS sequence"/>
</dbReference>
<feature type="compositionally biased region" description="Polar residues" evidence="1">
    <location>
        <begin position="243"/>
        <end position="258"/>
    </location>
</feature>
<dbReference type="OrthoDB" id="419768at2759"/>
<dbReference type="Pfam" id="PF00168">
    <property type="entry name" value="C2"/>
    <property type="match status" value="1"/>
</dbReference>
<keyword evidence="4" id="KW-1185">Reference proteome</keyword>
<organism evidence="3 4">
    <name type="scientific">Stylonychia lemnae</name>
    <name type="common">Ciliate</name>
    <dbReference type="NCBI Taxonomy" id="5949"/>
    <lineage>
        <taxon>Eukaryota</taxon>
        <taxon>Sar</taxon>
        <taxon>Alveolata</taxon>
        <taxon>Ciliophora</taxon>
        <taxon>Intramacronucleata</taxon>
        <taxon>Spirotrichea</taxon>
        <taxon>Stichotrichia</taxon>
        <taxon>Sporadotrichida</taxon>
        <taxon>Oxytrichidae</taxon>
        <taxon>Stylonychinae</taxon>
        <taxon>Stylonychia</taxon>
    </lineage>
</organism>
<evidence type="ECO:0000259" key="2">
    <source>
        <dbReference type="PROSITE" id="PS50004"/>
    </source>
</evidence>
<gene>
    <name evidence="3" type="primary">Contig6356.g6812</name>
    <name evidence="3" type="ORF">STYLEM_9563</name>
</gene>
<sequence>MEKSRNRTDAYCELHFGKAHTGKTNTVYNNLCPKWKDAIISFDIIDDEELLENVMEIKVIDKDVIDSDDEIGTINIDLSSLFNRRTNQTIKCWFPIFDIQQGIRGELLVEIKLTFVRDESIAKTLSSTLVSFFSTSSPPLCVVKQMLGFVEELVDFKRSDKEADNMIHIQEGCLKLRQKLGKIVVERGGNAIISYRQVLDNEGAKSKRIVLRGYGTAVYLIQQDDEEQKAQSSLLSQSKKNNFPKNLTKQSKGQSKFQNEQSYKQFNYQLIEEEKDERPRIQFITSNTFPDEAHMWFGSTVSVRSVRLISLKKTERDSWWAELREEITKNALSMNCTHIIGYREVVSIYRDVMILNVFGTAVKIKEFTTKKESIMKSQAIRMKTPMEYSPQLEPVQIQLVKAVSSQINEIKYSQKLKDQHMSNQNLRPLRSNCQFCHIINKNQGAEKLANKLHLFKCLECNKDYVPEIIIASVDPPEGLNIIGTSKYVEARLVKQKKNLKGEQHAITVSDKVFFLEYHLHSQLIKKIKLLGKNSIFSLRINIVLAEDCIIGIATGTALCLRALPIPQPLKIKQNTQIFQDSISNKQFFENLQKLSQFYIQQSFESEIFVIRTPYYFMQKHKRQTYLKQQAKTNENINLEWLKKSPSKQATLDDDRFQEFIEKEGELRRISEEQNMIEHPKISPKKLLPKDHGDQDVQYLKEDYDDVSLKDENAIDSKNQAQLTQIKLKLNIDGVIKRQSIENNEMIVTPTHDNRAQEIENIRGRYTLQQKELTFQQMVDFYNLNENFSFNKQNADQQPKSPILIHQTSANQHFEFYDFIADNKIIDSAKHQPFVRNTQVKTSFFIQLDDQKDLDVLKSLLDPLLPPNLVLLNTQFDLFNYNWQTINPNNVFLIYKACRFLFEERENNNITQAFNRIMQQAHLELVQTLIQQDHAPGVICALRNQIKIQDNNYVDIIFTGAVLRTEQHQMIDISIQEKQKLSIRTDIDMPKEIQDQIDEQGMKIGEDQRIQIDLSLGENQPQVQKQKRKRRTGGLFSFCKCTTKHKKIKEVDNGIVKKTHIKLLPMSVYPKMIIKKYLGIVDVHLIRQVKLLKIDDDIPTIIEKVLDDANEIVKSRVEALGGNCLLGYKIDFNTIEQSVQSQLNLLIQCFGDVVLVEENHEMVEMRQNTDENLVQRTTIL</sequence>
<dbReference type="SUPFAM" id="SSF49562">
    <property type="entry name" value="C2 domain (Calcium/lipid-binding domain, CaLB)"/>
    <property type="match status" value="1"/>
</dbReference>
<dbReference type="InterPro" id="IPR035892">
    <property type="entry name" value="C2_domain_sf"/>
</dbReference>
<dbReference type="InterPro" id="IPR038983">
    <property type="entry name" value="C2CD5"/>
</dbReference>
<dbReference type="GO" id="GO:0005509">
    <property type="term" value="F:calcium ion binding"/>
    <property type="evidence" value="ECO:0007669"/>
    <property type="project" value="TreeGrafter"/>
</dbReference>